<accession>A0AC58US62</accession>
<keyword evidence="1" id="KW-1185">Reference proteome</keyword>
<sequence>MELWNSLEHRFGQSNGAKLYHQQKEISKSVQENSSVAGYFTTLKRLWDELNSPSTHLGCICDCVCDGKNKVTKFLGDQRVIQFLIGLNDVYGQARGNILMMNPLPSLDHAYSLLLQDESQREVYMSPQYPSDGASFMAGTQTKFQQRNNNQN</sequence>
<reference evidence="2" key="2">
    <citation type="submission" date="2025-08" db="UniProtKB">
        <authorList>
            <consortium name="RefSeq"/>
        </authorList>
    </citation>
    <scope>IDENTIFICATION</scope>
    <source>
        <tissue evidence="2">Leaf</tissue>
    </source>
</reference>
<dbReference type="Proteomes" id="UP000790787">
    <property type="component" value="Chromosome 6"/>
</dbReference>
<evidence type="ECO:0000313" key="2">
    <source>
        <dbReference type="RefSeq" id="XP_075112317.1"/>
    </source>
</evidence>
<proteinExistence type="predicted"/>
<dbReference type="RefSeq" id="XP_075112317.1">
    <property type="nucleotide sequence ID" value="XM_075256216.1"/>
</dbReference>
<protein>
    <submittedName>
        <fullName evidence="2">Uncharacterized protein LOC142182184</fullName>
    </submittedName>
</protein>
<gene>
    <name evidence="2" type="primary">LOC142182184</name>
</gene>
<name>A0AC58US62_TOBAC</name>
<organism evidence="1 2">
    <name type="scientific">Nicotiana tabacum</name>
    <name type="common">Common tobacco</name>
    <dbReference type="NCBI Taxonomy" id="4097"/>
    <lineage>
        <taxon>Eukaryota</taxon>
        <taxon>Viridiplantae</taxon>
        <taxon>Streptophyta</taxon>
        <taxon>Embryophyta</taxon>
        <taxon>Tracheophyta</taxon>
        <taxon>Spermatophyta</taxon>
        <taxon>Magnoliopsida</taxon>
        <taxon>eudicotyledons</taxon>
        <taxon>Gunneridae</taxon>
        <taxon>Pentapetalae</taxon>
        <taxon>asterids</taxon>
        <taxon>lamiids</taxon>
        <taxon>Solanales</taxon>
        <taxon>Solanaceae</taxon>
        <taxon>Nicotianoideae</taxon>
        <taxon>Nicotianeae</taxon>
        <taxon>Nicotiana</taxon>
    </lineage>
</organism>
<evidence type="ECO:0000313" key="1">
    <source>
        <dbReference type="Proteomes" id="UP000790787"/>
    </source>
</evidence>
<reference evidence="1" key="1">
    <citation type="journal article" date="2014" name="Nat. Commun.">
        <title>The tobacco genome sequence and its comparison with those of tomato and potato.</title>
        <authorList>
            <person name="Sierro N."/>
            <person name="Battey J.N."/>
            <person name="Ouadi S."/>
            <person name="Bakaher N."/>
            <person name="Bovet L."/>
            <person name="Willig A."/>
            <person name="Goepfert S."/>
            <person name="Peitsch M.C."/>
            <person name="Ivanov N.V."/>
        </authorList>
    </citation>
    <scope>NUCLEOTIDE SEQUENCE [LARGE SCALE GENOMIC DNA]</scope>
</reference>